<dbReference type="AlphaFoldDB" id="A0A9Q1F446"/>
<sequence>MFHVQYRCGFSVSLVVTANSQRAAAFVLKGSRRSQIKRLTIDLQDLSLREAVTSPPAHHVRVCVAVGLYNCRVAGAPVSSLARSNLQGCEPPDGSARSRPFLDFRRYAPAVSLLSLAA</sequence>
<protein>
    <submittedName>
        <fullName evidence="1">Uncharacterized protein</fullName>
    </submittedName>
</protein>
<accession>A0A9Q1F446</accession>
<comment type="caution">
    <text evidence="1">The sequence shown here is derived from an EMBL/GenBank/DDBJ whole genome shotgun (WGS) entry which is preliminary data.</text>
</comment>
<name>A0A9Q1F446_SYNKA</name>
<dbReference type="Proteomes" id="UP001152622">
    <property type="component" value="Chromosome 9"/>
</dbReference>
<reference evidence="1" key="1">
    <citation type="journal article" date="2023" name="Science">
        <title>Genome structures resolve the early diversification of teleost fishes.</title>
        <authorList>
            <person name="Parey E."/>
            <person name="Louis A."/>
            <person name="Montfort J."/>
            <person name="Bouchez O."/>
            <person name="Roques C."/>
            <person name="Iampietro C."/>
            <person name="Lluch J."/>
            <person name="Castinel A."/>
            <person name="Donnadieu C."/>
            <person name="Desvignes T."/>
            <person name="Floi Bucao C."/>
            <person name="Jouanno E."/>
            <person name="Wen M."/>
            <person name="Mejri S."/>
            <person name="Dirks R."/>
            <person name="Jansen H."/>
            <person name="Henkel C."/>
            <person name="Chen W.J."/>
            <person name="Zahm M."/>
            <person name="Cabau C."/>
            <person name="Klopp C."/>
            <person name="Thompson A.W."/>
            <person name="Robinson-Rechavi M."/>
            <person name="Braasch I."/>
            <person name="Lecointre G."/>
            <person name="Bobe J."/>
            <person name="Postlethwait J.H."/>
            <person name="Berthelot C."/>
            <person name="Roest Crollius H."/>
            <person name="Guiguen Y."/>
        </authorList>
    </citation>
    <scope>NUCLEOTIDE SEQUENCE</scope>
    <source>
        <strain evidence="1">WJC10195</strain>
    </source>
</reference>
<dbReference type="EMBL" id="JAINUF010000009">
    <property type="protein sequence ID" value="KAJ8350668.1"/>
    <property type="molecule type" value="Genomic_DNA"/>
</dbReference>
<evidence type="ECO:0000313" key="1">
    <source>
        <dbReference type="EMBL" id="KAJ8350668.1"/>
    </source>
</evidence>
<keyword evidence="2" id="KW-1185">Reference proteome</keyword>
<proteinExistence type="predicted"/>
<evidence type="ECO:0000313" key="2">
    <source>
        <dbReference type="Proteomes" id="UP001152622"/>
    </source>
</evidence>
<organism evidence="1 2">
    <name type="scientific">Synaphobranchus kaupii</name>
    <name type="common">Kaup's arrowtooth eel</name>
    <dbReference type="NCBI Taxonomy" id="118154"/>
    <lineage>
        <taxon>Eukaryota</taxon>
        <taxon>Metazoa</taxon>
        <taxon>Chordata</taxon>
        <taxon>Craniata</taxon>
        <taxon>Vertebrata</taxon>
        <taxon>Euteleostomi</taxon>
        <taxon>Actinopterygii</taxon>
        <taxon>Neopterygii</taxon>
        <taxon>Teleostei</taxon>
        <taxon>Anguilliformes</taxon>
        <taxon>Synaphobranchidae</taxon>
        <taxon>Synaphobranchus</taxon>
    </lineage>
</organism>
<gene>
    <name evidence="1" type="ORF">SKAU_G00257980</name>
</gene>